<proteinExistence type="inferred from homology"/>
<accession>A0ABR0KD89</accession>
<dbReference type="InterPro" id="IPR036569">
    <property type="entry name" value="RpiB_LacA_LacB_sf"/>
</dbReference>
<dbReference type="InterPro" id="IPR011860">
    <property type="entry name" value="Rib-5-P_Isoase_Actino"/>
</dbReference>
<dbReference type="Gene3D" id="3.40.1400.10">
    <property type="entry name" value="Sugar-phosphate isomerase, RpiB/LacA/LacB"/>
    <property type="match status" value="1"/>
</dbReference>
<name>A0ABR0KD89_9EURO</name>
<dbReference type="EMBL" id="JAVRRG010000044">
    <property type="protein sequence ID" value="KAK5093359.1"/>
    <property type="molecule type" value="Genomic_DNA"/>
</dbReference>
<dbReference type="PIRSF" id="PIRSF005384">
    <property type="entry name" value="RpiB_LacA_B"/>
    <property type="match status" value="1"/>
</dbReference>
<dbReference type="Proteomes" id="UP001345013">
    <property type="component" value="Unassembled WGS sequence"/>
</dbReference>
<keyword evidence="4" id="KW-1185">Reference proteome</keyword>
<comment type="caution">
    <text evidence="3">The sequence shown here is derived from an EMBL/GenBank/DDBJ whole genome shotgun (WGS) entry which is preliminary data.</text>
</comment>
<dbReference type="NCBIfam" id="TIGR02133">
    <property type="entry name" value="RPI_actino"/>
    <property type="match status" value="1"/>
</dbReference>
<organism evidence="3 4">
    <name type="scientific">Lithohypha guttulata</name>
    <dbReference type="NCBI Taxonomy" id="1690604"/>
    <lineage>
        <taxon>Eukaryota</taxon>
        <taxon>Fungi</taxon>
        <taxon>Dikarya</taxon>
        <taxon>Ascomycota</taxon>
        <taxon>Pezizomycotina</taxon>
        <taxon>Eurotiomycetes</taxon>
        <taxon>Chaetothyriomycetidae</taxon>
        <taxon>Chaetothyriales</taxon>
        <taxon>Trichomeriaceae</taxon>
        <taxon>Lithohypha</taxon>
    </lineage>
</organism>
<gene>
    <name evidence="3" type="ORF">LTR24_004347</name>
</gene>
<comment type="similarity">
    <text evidence="1">Belongs to the LacAB/RpiB family.</text>
</comment>
<evidence type="ECO:0000313" key="4">
    <source>
        <dbReference type="Proteomes" id="UP001345013"/>
    </source>
</evidence>
<evidence type="ECO:0000256" key="1">
    <source>
        <dbReference type="ARBA" id="ARBA00008754"/>
    </source>
</evidence>
<sequence length="165" mass="17837">MATKPESTPLRIVVGCDNAGVQYKDALKEALQKHKGVKEVIDVGVKDAKDDKAYPHSAVEAARKVKNGEADRALLICGTGLGVAISANKVAGIRAVTAHDPYSVERSVLSNNAQVLCFGQRVIGLELAKKLVQEWVDLRFDESSASADKVKDISNYEEQFDAQKV</sequence>
<dbReference type="NCBIfam" id="TIGR00689">
    <property type="entry name" value="rpiB_lacA_lacB"/>
    <property type="match status" value="1"/>
</dbReference>
<dbReference type="NCBIfam" id="NF004051">
    <property type="entry name" value="PRK05571.1"/>
    <property type="match status" value="1"/>
</dbReference>
<protein>
    <recommendedName>
        <fullName evidence="5">Ribose 5-phosphate isomerase</fullName>
    </recommendedName>
</protein>
<dbReference type="Pfam" id="PF02502">
    <property type="entry name" value="LacAB_rpiB"/>
    <property type="match status" value="1"/>
</dbReference>
<dbReference type="PANTHER" id="PTHR43732:SF1">
    <property type="entry name" value="RIBOSE 5-PHOSPHATE ISOMERASE"/>
    <property type="match status" value="1"/>
</dbReference>
<evidence type="ECO:0008006" key="5">
    <source>
        <dbReference type="Google" id="ProtNLM"/>
    </source>
</evidence>
<dbReference type="SUPFAM" id="SSF89623">
    <property type="entry name" value="Ribose/Galactose isomerase RpiB/AlsB"/>
    <property type="match status" value="1"/>
</dbReference>
<evidence type="ECO:0000256" key="2">
    <source>
        <dbReference type="ARBA" id="ARBA00023235"/>
    </source>
</evidence>
<dbReference type="InterPro" id="IPR003500">
    <property type="entry name" value="RpiB_LacA_LacB"/>
</dbReference>
<dbReference type="PANTHER" id="PTHR43732">
    <property type="entry name" value="RIBOSE 5-PHOSPHATE ISOMERASE-RELATED"/>
    <property type="match status" value="1"/>
</dbReference>
<dbReference type="InterPro" id="IPR051812">
    <property type="entry name" value="SPI_LacAB/RpiB"/>
</dbReference>
<keyword evidence="2" id="KW-0413">Isomerase</keyword>
<evidence type="ECO:0000313" key="3">
    <source>
        <dbReference type="EMBL" id="KAK5093359.1"/>
    </source>
</evidence>
<reference evidence="3 4" key="1">
    <citation type="submission" date="2023-08" db="EMBL/GenBank/DDBJ databases">
        <title>Black Yeasts Isolated from many extreme environments.</title>
        <authorList>
            <person name="Coleine C."/>
            <person name="Stajich J.E."/>
            <person name="Selbmann L."/>
        </authorList>
    </citation>
    <scope>NUCLEOTIDE SEQUENCE [LARGE SCALE GENOMIC DNA]</scope>
    <source>
        <strain evidence="3 4">CCFEE 5885</strain>
    </source>
</reference>